<dbReference type="Proteomes" id="UP000002035">
    <property type="component" value="Unassembled WGS sequence"/>
</dbReference>
<dbReference type="AlphaFoldDB" id="C5FNT9"/>
<gene>
    <name evidence="1" type="ORF">MCYG_04611</name>
</gene>
<protein>
    <submittedName>
        <fullName evidence="1">Uncharacterized protein</fullName>
    </submittedName>
</protein>
<evidence type="ECO:0000313" key="1">
    <source>
        <dbReference type="EMBL" id="EEQ31792.1"/>
    </source>
</evidence>
<dbReference type="VEuPathDB" id="FungiDB:MCYG_04611"/>
<name>C5FNT9_ARTOC</name>
<accession>C5FNT9</accession>
<dbReference type="HOGENOM" id="CLU_1626630_0_0_1"/>
<reference evidence="2" key="1">
    <citation type="journal article" date="2012" name="MBio">
        <title>Comparative genome analysis of Trichophyton rubrum and related dermatophytes reveals candidate genes involved in infection.</title>
        <authorList>
            <person name="Martinez D.A."/>
            <person name="Oliver B.G."/>
            <person name="Graeser Y."/>
            <person name="Goldberg J.M."/>
            <person name="Li W."/>
            <person name="Martinez-Rossi N.M."/>
            <person name="Monod M."/>
            <person name="Shelest E."/>
            <person name="Barton R.C."/>
            <person name="Birch E."/>
            <person name="Brakhage A.A."/>
            <person name="Chen Z."/>
            <person name="Gurr S.J."/>
            <person name="Heiman D."/>
            <person name="Heitman J."/>
            <person name="Kosti I."/>
            <person name="Rossi A."/>
            <person name="Saif S."/>
            <person name="Samalova M."/>
            <person name="Saunders C.W."/>
            <person name="Shea T."/>
            <person name="Summerbell R.C."/>
            <person name="Xu J."/>
            <person name="Young S."/>
            <person name="Zeng Q."/>
            <person name="Birren B.W."/>
            <person name="Cuomo C.A."/>
            <person name="White T.C."/>
        </authorList>
    </citation>
    <scope>NUCLEOTIDE SEQUENCE [LARGE SCALE GENOMIC DNA]</scope>
    <source>
        <strain evidence="2">ATCC MYA-4605 / CBS 113480</strain>
    </source>
</reference>
<proteinExistence type="predicted"/>
<dbReference type="RefSeq" id="XP_002846874.1">
    <property type="nucleotide sequence ID" value="XM_002846828.1"/>
</dbReference>
<dbReference type="EMBL" id="DS995704">
    <property type="protein sequence ID" value="EEQ31792.1"/>
    <property type="molecule type" value="Genomic_DNA"/>
</dbReference>
<organism evidence="1 2">
    <name type="scientific">Arthroderma otae (strain ATCC MYA-4605 / CBS 113480)</name>
    <name type="common">Microsporum canis</name>
    <dbReference type="NCBI Taxonomy" id="554155"/>
    <lineage>
        <taxon>Eukaryota</taxon>
        <taxon>Fungi</taxon>
        <taxon>Dikarya</taxon>
        <taxon>Ascomycota</taxon>
        <taxon>Pezizomycotina</taxon>
        <taxon>Eurotiomycetes</taxon>
        <taxon>Eurotiomycetidae</taxon>
        <taxon>Onygenales</taxon>
        <taxon>Arthrodermataceae</taxon>
        <taxon>Microsporum</taxon>
    </lineage>
</organism>
<keyword evidence="2" id="KW-1185">Reference proteome</keyword>
<evidence type="ECO:0000313" key="2">
    <source>
        <dbReference type="Proteomes" id="UP000002035"/>
    </source>
</evidence>
<dbReference type="GeneID" id="9229989"/>
<sequence>MMFQYGTIFVATRIKYGVSVFPIRRPHINFAWAKQQRLENGEQTIYCVILSCFLGTLEVAVQRRDQTTILGPVYRLFGWTTSAGGSGELFDMTARFLSFCLSCLRFGSERQRARGNSLSASSWRAQPPHALDGGLATAIIISNKKVERRKQNKSIERKRLEES</sequence>